<dbReference type="Proteomes" id="UP000244898">
    <property type="component" value="Unassembled WGS sequence"/>
</dbReference>
<dbReference type="InterPro" id="IPR003995">
    <property type="entry name" value="RTX_toxin_determinant-A"/>
</dbReference>
<gene>
    <name evidence="9" type="primary">cya_14</name>
    <name evidence="9" type="ORF">TRM7615_03024</name>
</gene>
<feature type="region of interest" description="Disordered" evidence="8">
    <location>
        <begin position="1838"/>
        <end position="1874"/>
    </location>
</feature>
<dbReference type="OrthoDB" id="8479154at2"/>
<dbReference type="Gene3D" id="2.150.10.10">
    <property type="entry name" value="Serralysin-like metalloprotease, C-terminal"/>
    <property type="match status" value="16"/>
</dbReference>
<dbReference type="SUPFAM" id="SSF51120">
    <property type="entry name" value="beta-Roll"/>
    <property type="match status" value="17"/>
</dbReference>
<feature type="region of interest" description="Disordered" evidence="8">
    <location>
        <begin position="185"/>
        <end position="210"/>
    </location>
</feature>
<keyword evidence="6" id="KW-0843">Virulence</keyword>
<dbReference type="InterPro" id="IPR050557">
    <property type="entry name" value="RTX_toxin/Mannuronan_C5-epim"/>
</dbReference>
<evidence type="ECO:0000256" key="3">
    <source>
        <dbReference type="ARBA" id="ARBA00022525"/>
    </source>
</evidence>
<dbReference type="GO" id="GO:0090729">
    <property type="term" value="F:toxin activity"/>
    <property type="evidence" value="ECO:0007669"/>
    <property type="project" value="UniProtKB-KW"/>
</dbReference>
<dbReference type="InterPro" id="IPR018511">
    <property type="entry name" value="Hemolysin-typ_Ca-bd_CS"/>
</dbReference>
<accession>A0A2R8CAR7</accession>
<evidence type="ECO:0000313" key="9">
    <source>
        <dbReference type="EMBL" id="SPJ29505.1"/>
    </source>
</evidence>
<keyword evidence="4" id="KW-0800">Toxin</keyword>
<feature type="region of interest" description="Disordered" evidence="8">
    <location>
        <begin position="399"/>
        <end position="445"/>
    </location>
</feature>
<sequence>MPLRTGTPAAETLTGTAIEDTINGLGGADTLIGLAGDDVYIVDEAGVTIIEQNNEGDDLVIYSVGDYTLPDFVERLEYRGSNGGNLTGNQLDNVIDGGASVTGNALTFISESMSVPGTTNTIIFDSNDYIFDSSFIFAGGGNDTLEAAAGMTGQMDGEAGNDLITLVSGNYRVWGGTGSDTVVGGSGNDTIAGGDSDRNTNNIDFDDSLSGGGGNDTIRGGYFITDGRFDPLADDGDNTLDGGAGDDSLFAGAGNDTLIGGDGADTLTSTAGNNLLQGDAGNDSLVGGTGDDTLDGGPGADTMEGGEGNDVYIIDSTSDVISETGSGIDEIRTTLTTLNLQATPYSGGALGSPVENLTLLTGAVSGVGSSIDNVLRGNAAANALFGQAGNDTVIGGGGDDSLSGGVGDDSLSGSNGNVSLTGDAGEDTLEGGSGNDTLDGGADADSMIGGLGSDRYVVDNAGDQIVETGTDIDEIQTTLASFSLDRVEWEGADGGIENLTLLTGSTTGVGNALNNVLQGSATASDLSGAEGDDTLIGANQNDTLRGGIGNDSLFGSRGNDLLEGGEGNDTLNGGIDEDTLDGGAGDDSLIGGDHDDSLVGGEGNDTLEASFGNNTLEGGGGNDRLVSTGSGSHVFSGGTGNDNVISGSGDDTITGGAGADTLSAGAGDNTIDGDAGDDRIFAGGGNDTINGGDDNDSIDAGEGDNSIVGGLGNDTLLSGNGADTLEGNEGDDSLSGGVGDDVLDGGTGVDTMDGGSGSDIFYVDNVNDVIQSEGTSGVDEIRTSLATFSLDDSRYNQSTRPIENLTLLSGATSGTGNAYDNVITANDDGNALFGLGGDDSLVGGFGSDTLDGGTGADTLIGRGSGDVFIVDNTGDVVQNSGSGIDEVRSSLDTFDLNQGTLGSVAPNNGGVENLTLLTGGRSGSGNGLNNVMIGNERDNIFRGEGGSDRLEGRDGDDTLLGGSGNDTLIGGAGDDRLDGNSGEDSMEGGEGNDTYVVDDVRDRVVDTGGDLDVVSTTVSYTLAAGIERLELEGDQEIDGVGNDLDNRIEGNLQDNSIDGGAGDDFITGSNGDDTLIGGDGNDVLSGNNDNDLLKSGAGRDSLEGGAGNDTLEAGAGGGEFRGDSDDDEIRLRPDFDGNASILGGTGIDNLVTGSLANLVVELSTITGTGASATETAGTIRFDGMAGLSTIEGVENGYIFQAGGILRGSLGGNYLLGSSSEQILEGRGGDDTLVGRGGDDTLDGGDGNDSIDGGDGNDSLLGGAGDDTLSGGAGRDTLLGEAGNDRLIGTGILNGGTGDDTLISSDGDDTFFVDSVNDVIENNGSGVDLVVSRFSFDLSQPNAGTDAIENLTLIGGSAVATGNALNNYITGGGGDDTLNGGDGNDTLLGQGGNDVINDGAGDDYLDGGLGNDTLNAGAGNNTIFGNAGDDWLALNGASNTLFAGSFNGGTGFDLVDLIGNADFSLNLTTGDYSIERDLGGGTFSLTNGLLSLTSVEGVRGNAGDDTLVGDGAANQLFGFTGNDDLDGRGGADTLFGGGGNDTLRVDDLLDVIVEDVGGGIDLLVSSVSANLSTSNYANVENLTLIGSAVVGAGNNGNNVLTGNAQSNTLFGFGGNDSLIGGSGFVIDRLNGGAGADTMVGGDGNDIYYVDNIGDVIVEGDTIDLDSVITTINYTLGDNLEHLTLGSSTLADLRGTGNADNNRMNGRDDASVRDRLFGLDGQDTLSGFAGNDFLHGGDGFDMLFGGSGNDTLVGWGDTDTLDGGAGNDVFQDLYGSRNRIDGGDGIDTYVQSFASFVEGELIIDIANGATYQGADFTTLDNIENVFGSIGTEVISGSEADNSLRGEGGDDILVGRGGDDTLDGGDGNDEMYGGAGNDRLIGASGDDTLDGGVGDDFLGGGNGSDTAHFNIASTDVTVASIELVSPIDSSVRNGLLITSAEGNDTVDTDVEFLQFNDIRLSFADAFRLNAITGTAASETLEGTDEPQQFFAEEGFDWIIPGRGNDTVDGGPGRDMISYSDLVEVPGRGTNFLLDLDLGAGRARIFGGEVDTLTSIERGTGSIFTDVLRGSDGDDELRGLGDYDWFIATPGNDTLNGGNGLDMITFLEAQSSGAPVVEDVFLFDGAPPMGAAVGGVTLDLSDPSQSTGLAQGLTLISVERVTGSSHQDVFYGDAQQNDFRGLGGYDWFVGSTGGRERYFGGDGLDTVTYFQSTSGVIASLRNGAGEFNGQETGFGSAGDAIRDLYFEIENLVGTHFDDRLEGNRERNQLSGLDGDDYLLGYGGIDYLKGGAGNDTLDGGASSDFALFNGNRADYTLTRTSSTEVMITGADGTDSLVNVEYFQFDDQTANIWELSIA</sequence>
<dbReference type="PRINTS" id="PR01488">
    <property type="entry name" value="RTXTOXINA"/>
</dbReference>
<feature type="compositionally biased region" description="Basic and acidic residues" evidence="8">
    <location>
        <begin position="942"/>
        <end position="956"/>
    </location>
</feature>
<dbReference type="InterPro" id="IPR001343">
    <property type="entry name" value="Hemolysn_Ca-bd"/>
</dbReference>
<dbReference type="PANTHER" id="PTHR38340">
    <property type="entry name" value="S-LAYER PROTEIN"/>
    <property type="match status" value="1"/>
</dbReference>
<name>A0A2R8CAR7_9RHOB</name>
<feature type="compositionally biased region" description="Low complexity" evidence="8">
    <location>
        <begin position="645"/>
        <end position="654"/>
    </location>
</feature>
<dbReference type="RefSeq" id="WP_108788934.1">
    <property type="nucleotide sequence ID" value="NZ_ONZG01000007.1"/>
</dbReference>
<keyword evidence="3" id="KW-0964">Secreted</keyword>
<feature type="region of interest" description="Disordered" evidence="8">
    <location>
        <begin position="942"/>
        <end position="993"/>
    </location>
</feature>
<keyword evidence="10" id="KW-1185">Reference proteome</keyword>
<reference evidence="10" key="1">
    <citation type="submission" date="2018-03" db="EMBL/GenBank/DDBJ databases">
        <authorList>
            <person name="Rodrigo-Torres L."/>
            <person name="Arahal R. D."/>
            <person name="Lucena T."/>
        </authorList>
    </citation>
    <scope>NUCLEOTIDE SEQUENCE [LARGE SCALE GENOMIC DNA]</scope>
    <source>
        <strain evidence="10">CECT 7615</strain>
    </source>
</reference>
<keyword evidence="7" id="KW-0472">Membrane</keyword>
<dbReference type="Pfam" id="PF00353">
    <property type="entry name" value="HemolysinCabind"/>
    <property type="match status" value="32"/>
</dbReference>
<dbReference type="EMBL" id="ONZG01000007">
    <property type="protein sequence ID" value="SPJ29505.1"/>
    <property type="molecule type" value="Genomic_DNA"/>
</dbReference>
<dbReference type="PROSITE" id="PS00330">
    <property type="entry name" value="HEMOLYSIN_CALCIUM"/>
    <property type="match status" value="20"/>
</dbReference>
<dbReference type="GO" id="GO:0005576">
    <property type="term" value="C:extracellular region"/>
    <property type="evidence" value="ECO:0007669"/>
    <property type="project" value="UniProtKB-SubCell"/>
</dbReference>
<feature type="region of interest" description="Disordered" evidence="8">
    <location>
        <begin position="278"/>
        <end position="307"/>
    </location>
</feature>
<keyword evidence="5" id="KW-0677">Repeat</keyword>
<feature type="compositionally biased region" description="Low complexity" evidence="8">
    <location>
        <begin position="408"/>
        <end position="419"/>
    </location>
</feature>
<proteinExistence type="predicted"/>
<evidence type="ECO:0000256" key="2">
    <source>
        <dbReference type="ARBA" id="ARBA00004613"/>
    </source>
</evidence>
<evidence type="ECO:0000256" key="5">
    <source>
        <dbReference type="ARBA" id="ARBA00022737"/>
    </source>
</evidence>
<evidence type="ECO:0000313" key="10">
    <source>
        <dbReference type="Proteomes" id="UP000244898"/>
    </source>
</evidence>
<comment type="subcellular location">
    <subcellularLocation>
        <location evidence="1">Membrane</location>
    </subcellularLocation>
    <subcellularLocation>
        <location evidence="2">Secreted</location>
    </subcellularLocation>
</comment>
<dbReference type="GO" id="GO:0005509">
    <property type="term" value="F:calcium ion binding"/>
    <property type="evidence" value="ECO:0007669"/>
    <property type="project" value="InterPro"/>
</dbReference>
<dbReference type="GO" id="GO:0016020">
    <property type="term" value="C:membrane"/>
    <property type="evidence" value="ECO:0007669"/>
    <property type="project" value="UniProtKB-SubCell"/>
</dbReference>
<dbReference type="InterPro" id="IPR011049">
    <property type="entry name" value="Serralysin-like_metalloprot_C"/>
</dbReference>
<evidence type="ECO:0000256" key="1">
    <source>
        <dbReference type="ARBA" id="ARBA00004370"/>
    </source>
</evidence>
<feature type="region of interest" description="Disordered" evidence="8">
    <location>
        <begin position="1225"/>
        <end position="1265"/>
    </location>
</feature>
<evidence type="ECO:0000256" key="8">
    <source>
        <dbReference type="SAM" id="MobiDB-lite"/>
    </source>
</evidence>
<protein>
    <submittedName>
        <fullName evidence="9">Bifunctional hemolysin/adenylate cyclase</fullName>
    </submittedName>
</protein>
<evidence type="ECO:0000256" key="4">
    <source>
        <dbReference type="ARBA" id="ARBA00022656"/>
    </source>
</evidence>
<dbReference type="PRINTS" id="PR00313">
    <property type="entry name" value="CABNDNGRPT"/>
</dbReference>
<organism evidence="9 10">
    <name type="scientific">Falsiruegeria mediterranea M17</name>
    <dbReference type="NCBI Taxonomy" id="1200281"/>
    <lineage>
        <taxon>Bacteria</taxon>
        <taxon>Pseudomonadati</taxon>
        <taxon>Pseudomonadota</taxon>
        <taxon>Alphaproteobacteria</taxon>
        <taxon>Rhodobacterales</taxon>
        <taxon>Roseobacteraceae</taxon>
        <taxon>Falsiruegeria</taxon>
    </lineage>
</organism>
<evidence type="ECO:0000256" key="7">
    <source>
        <dbReference type="ARBA" id="ARBA00023136"/>
    </source>
</evidence>
<feature type="region of interest" description="Disordered" evidence="8">
    <location>
        <begin position="1051"/>
        <end position="1132"/>
    </location>
</feature>
<feature type="region of interest" description="Disordered" evidence="8">
    <location>
        <begin position="557"/>
        <end position="738"/>
    </location>
</feature>
<feature type="compositionally biased region" description="Acidic residues" evidence="8">
    <location>
        <begin position="693"/>
        <end position="702"/>
    </location>
</feature>
<evidence type="ECO:0000256" key="6">
    <source>
        <dbReference type="ARBA" id="ARBA00023026"/>
    </source>
</evidence>
<feature type="compositionally biased region" description="Acidic residues" evidence="8">
    <location>
        <begin position="1857"/>
        <end position="1866"/>
    </location>
</feature>
<dbReference type="PANTHER" id="PTHR38340:SF1">
    <property type="entry name" value="S-LAYER PROTEIN"/>
    <property type="match status" value="1"/>
</dbReference>